<dbReference type="Proteomes" id="UP000018467">
    <property type="component" value="Unassembled WGS sequence"/>
</dbReference>
<keyword evidence="1" id="KW-0472">Membrane</keyword>
<feature type="transmembrane region" description="Helical" evidence="1">
    <location>
        <begin position="12"/>
        <end position="30"/>
    </location>
</feature>
<reference evidence="2" key="4">
    <citation type="submission" date="2025-09" db="UniProtKB">
        <authorList>
            <consortium name="Ensembl"/>
        </authorList>
    </citation>
    <scope>IDENTIFICATION</scope>
</reference>
<protein>
    <submittedName>
        <fullName evidence="2">Uncharacterized protein</fullName>
    </submittedName>
</protein>
<sequence length="74" mass="8291">MDTPFSGLELVFIFIAFTVFCVFSIAAIYTHNQPDTQGHLQCPPYIGTPGKMCSLASHKLSFVQNNIGPRWKKE</sequence>
<keyword evidence="3" id="KW-1185">Reference proteome</keyword>
<dbReference type="AlphaFoldDB" id="A0A3B1JHP9"/>
<reference evidence="2" key="3">
    <citation type="submission" date="2025-08" db="UniProtKB">
        <authorList>
            <consortium name="Ensembl"/>
        </authorList>
    </citation>
    <scope>IDENTIFICATION</scope>
</reference>
<evidence type="ECO:0000256" key="1">
    <source>
        <dbReference type="SAM" id="Phobius"/>
    </source>
</evidence>
<reference evidence="3" key="1">
    <citation type="submission" date="2013-03" db="EMBL/GenBank/DDBJ databases">
        <authorList>
            <person name="Jeffery W."/>
            <person name="Warren W."/>
            <person name="Wilson R.K."/>
        </authorList>
    </citation>
    <scope>NUCLEOTIDE SEQUENCE</scope>
    <source>
        <strain evidence="3">female</strain>
    </source>
</reference>
<accession>A0A3B1JHP9</accession>
<keyword evidence="1" id="KW-0812">Transmembrane</keyword>
<dbReference type="InParanoid" id="A0A3B1JHP9"/>
<name>A0A3B1JHP9_ASTMX</name>
<dbReference type="Ensembl" id="ENSAMXT00000032946.1">
    <property type="protein sequence ID" value="ENSAMXP00000040834.1"/>
    <property type="gene ID" value="ENSAMXG00000042812.1"/>
</dbReference>
<dbReference type="Bgee" id="ENSAMXG00000042812">
    <property type="expression patterns" value="Expressed in intestine and 14 other cell types or tissues"/>
</dbReference>
<proteinExistence type="predicted"/>
<evidence type="ECO:0000313" key="2">
    <source>
        <dbReference type="Ensembl" id="ENSAMXP00000040834.1"/>
    </source>
</evidence>
<reference evidence="3" key="2">
    <citation type="journal article" date="2014" name="Nat. Commun.">
        <title>The cavefish genome reveals candidate genes for eye loss.</title>
        <authorList>
            <person name="McGaugh S.E."/>
            <person name="Gross J.B."/>
            <person name="Aken B."/>
            <person name="Blin M."/>
            <person name="Borowsky R."/>
            <person name="Chalopin D."/>
            <person name="Hinaux H."/>
            <person name="Jeffery W.R."/>
            <person name="Keene A."/>
            <person name="Ma L."/>
            <person name="Minx P."/>
            <person name="Murphy D."/>
            <person name="O'Quin K.E."/>
            <person name="Retaux S."/>
            <person name="Rohner N."/>
            <person name="Searle S.M."/>
            <person name="Stahl B.A."/>
            <person name="Tabin C."/>
            <person name="Volff J.N."/>
            <person name="Yoshizawa M."/>
            <person name="Warren W.C."/>
        </authorList>
    </citation>
    <scope>NUCLEOTIDE SEQUENCE [LARGE SCALE GENOMIC DNA]</scope>
    <source>
        <strain evidence="3">female</strain>
    </source>
</reference>
<organism evidence="2 3">
    <name type="scientific">Astyanax mexicanus</name>
    <name type="common">Blind cave fish</name>
    <name type="synonym">Astyanax fasciatus mexicanus</name>
    <dbReference type="NCBI Taxonomy" id="7994"/>
    <lineage>
        <taxon>Eukaryota</taxon>
        <taxon>Metazoa</taxon>
        <taxon>Chordata</taxon>
        <taxon>Craniata</taxon>
        <taxon>Vertebrata</taxon>
        <taxon>Euteleostomi</taxon>
        <taxon>Actinopterygii</taxon>
        <taxon>Neopterygii</taxon>
        <taxon>Teleostei</taxon>
        <taxon>Ostariophysi</taxon>
        <taxon>Characiformes</taxon>
        <taxon>Characoidei</taxon>
        <taxon>Acestrorhamphidae</taxon>
        <taxon>Acestrorhamphinae</taxon>
        <taxon>Astyanax</taxon>
    </lineage>
</organism>
<evidence type="ECO:0000313" key="3">
    <source>
        <dbReference type="Proteomes" id="UP000018467"/>
    </source>
</evidence>
<keyword evidence="1" id="KW-1133">Transmembrane helix</keyword>